<dbReference type="PANTHER" id="PTHR30151">
    <property type="entry name" value="ALKANE SULFONATE ABC TRANSPORTER-RELATED, MEMBRANE SUBUNIT"/>
    <property type="match status" value="1"/>
</dbReference>
<dbReference type="GO" id="GO:0055085">
    <property type="term" value="P:transmembrane transport"/>
    <property type="evidence" value="ECO:0007669"/>
    <property type="project" value="InterPro"/>
</dbReference>
<dbReference type="PANTHER" id="PTHR30151:SF25">
    <property type="entry name" value="TAURINE TRANSPORT SYSTEM PERMEASE PROTEIN TAUC"/>
    <property type="match status" value="1"/>
</dbReference>
<dbReference type="SUPFAM" id="SSF161098">
    <property type="entry name" value="MetI-like"/>
    <property type="match status" value="1"/>
</dbReference>
<dbReference type="PROSITE" id="PS50928">
    <property type="entry name" value="ABC_TM1"/>
    <property type="match status" value="1"/>
</dbReference>
<comment type="similarity">
    <text evidence="7">Belongs to the binding-protein-dependent transport system permease family.</text>
</comment>
<keyword evidence="4 7" id="KW-0812">Transmembrane</keyword>
<keyword evidence="6 7" id="KW-0472">Membrane</keyword>
<evidence type="ECO:0000313" key="9">
    <source>
        <dbReference type="EMBL" id="APH55052.1"/>
    </source>
</evidence>
<name>A0AAC9P901_9PROT</name>
<proteinExistence type="inferred from homology"/>
<evidence type="ECO:0000256" key="3">
    <source>
        <dbReference type="ARBA" id="ARBA00022475"/>
    </source>
</evidence>
<dbReference type="CDD" id="cd06261">
    <property type="entry name" value="TM_PBP2"/>
    <property type="match status" value="1"/>
</dbReference>
<evidence type="ECO:0000256" key="7">
    <source>
        <dbReference type="RuleBase" id="RU363032"/>
    </source>
</evidence>
<dbReference type="EMBL" id="CP018191">
    <property type="protein sequence ID" value="APH55052.1"/>
    <property type="molecule type" value="Genomic_DNA"/>
</dbReference>
<dbReference type="AlphaFoldDB" id="A0AAC9P901"/>
<evidence type="ECO:0000256" key="2">
    <source>
        <dbReference type="ARBA" id="ARBA00022448"/>
    </source>
</evidence>
<feature type="domain" description="ABC transmembrane type-1" evidence="8">
    <location>
        <begin position="83"/>
        <end position="263"/>
    </location>
</feature>
<dbReference type="GO" id="GO:0005886">
    <property type="term" value="C:plasma membrane"/>
    <property type="evidence" value="ECO:0007669"/>
    <property type="project" value="UniProtKB-SubCell"/>
</dbReference>
<dbReference type="InterPro" id="IPR035906">
    <property type="entry name" value="MetI-like_sf"/>
</dbReference>
<keyword evidence="2 7" id="KW-0813">Transport</keyword>
<feature type="transmembrane region" description="Helical" evidence="7">
    <location>
        <begin position="242"/>
        <end position="262"/>
    </location>
</feature>
<feature type="transmembrane region" description="Helical" evidence="7">
    <location>
        <begin position="210"/>
        <end position="230"/>
    </location>
</feature>
<evidence type="ECO:0000259" key="8">
    <source>
        <dbReference type="PROSITE" id="PS50928"/>
    </source>
</evidence>
<feature type="transmembrane region" description="Helical" evidence="7">
    <location>
        <begin position="20"/>
        <end position="41"/>
    </location>
</feature>
<feature type="transmembrane region" description="Helical" evidence="7">
    <location>
        <begin position="83"/>
        <end position="107"/>
    </location>
</feature>
<keyword evidence="5 7" id="KW-1133">Transmembrane helix</keyword>
<evidence type="ECO:0000313" key="10">
    <source>
        <dbReference type="Proteomes" id="UP000182373"/>
    </source>
</evidence>
<organism evidence="9 10">
    <name type="scientific">Granulibacter bethesdensis</name>
    <dbReference type="NCBI Taxonomy" id="364410"/>
    <lineage>
        <taxon>Bacteria</taxon>
        <taxon>Pseudomonadati</taxon>
        <taxon>Pseudomonadota</taxon>
        <taxon>Alphaproteobacteria</taxon>
        <taxon>Acetobacterales</taxon>
        <taxon>Acetobacteraceae</taxon>
        <taxon>Granulibacter</taxon>
    </lineage>
</organism>
<dbReference type="GO" id="GO:0010438">
    <property type="term" value="P:cellular response to sulfur starvation"/>
    <property type="evidence" value="ECO:0007669"/>
    <property type="project" value="TreeGrafter"/>
</dbReference>
<sequence length="277" mass="30234">MLMARRLINRDPGKIERLYLGLLPFIVLIVLYATASAMRLADNPADKLLPSFTALGEGIARVAFQADPRTGSVLLWTDTAASLMRIGIGLTVATILALLVGIANGILPYVRSGLSPLVAVISMIPPMAVLPILFIIFGLDELSKVVLIVIGVAPCLMRNLQARVQEMPGEQLVKAQTLGASSWQIIVRVVLPQMLPRLIESVRLSLGPAWLFLISAEAIAADVGLGYRIFLVRRYLAMDVILPYVAWITFLALLCDLGLRLLNRTLFPWLDAGRRSA</sequence>
<reference evidence="10" key="1">
    <citation type="submission" date="2016-11" db="EMBL/GenBank/DDBJ databases">
        <title>Comparative genomic and phenotypic analysis of Granulibacter bethesdensis clinical isolates from patients with chronic granulomatous disease.</title>
        <authorList>
            <person name="Zarember K.A."/>
            <person name="Porcella S.F."/>
            <person name="Chu J."/>
            <person name="Ding L."/>
            <person name="Dahlstrom E."/>
            <person name="Barbian K."/>
            <person name="Martens C."/>
            <person name="Sykora L."/>
            <person name="Kramer S."/>
            <person name="Pettinato A.M."/>
            <person name="Hong H."/>
            <person name="Wald G."/>
            <person name="Berg L.J."/>
            <person name="Rogge L.S."/>
            <person name="Greenberg D.E."/>
            <person name="Falcone E.L."/>
            <person name="Neves J.F."/>
            <person name="Simoes M.J."/>
            <person name="Casal M."/>
            <person name="Rodriguez-Lopez F.C."/>
            <person name="Zelazny A."/>
            <person name="Gallin J.I."/>
            <person name="Holland S.M."/>
        </authorList>
    </citation>
    <scope>NUCLEOTIDE SEQUENCE [LARGE SCALE GENOMIC DNA]</scope>
    <source>
        <strain evidence="10">NIH9.1</strain>
    </source>
</reference>
<comment type="subcellular location">
    <subcellularLocation>
        <location evidence="1 7">Cell membrane</location>
        <topology evidence="1 7">Multi-pass membrane protein</topology>
    </subcellularLocation>
</comment>
<feature type="transmembrane region" description="Helical" evidence="7">
    <location>
        <begin position="114"/>
        <end position="136"/>
    </location>
</feature>
<evidence type="ECO:0000256" key="4">
    <source>
        <dbReference type="ARBA" id="ARBA00022692"/>
    </source>
</evidence>
<accession>A0AAC9P901</accession>
<evidence type="ECO:0000256" key="6">
    <source>
        <dbReference type="ARBA" id="ARBA00023136"/>
    </source>
</evidence>
<keyword evidence="3" id="KW-1003">Cell membrane</keyword>
<dbReference type="Proteomes" id="UP000182373">
    <property type="component" value="Chromosome"/>
</dbReference>
<protein>
    <submittedName>
        <fullName evidence="9">ABC transporter permease protein</fullName>
    </submittedName>
</protein>
<evidence type="ECO:0000256" key="1">
    <source>
        <dbReference type="ARBA" id="ARBA00004651"/>
    </source>
</evidence>
<dbReference type="InterPro" id="IPR000515">
    <property type="entry name" value="MetI-like"/>
</dbReference>
<evidence type="ECO:0000256" key="5">
    <source>
        <dbReference type="ARBA" id="ARBA00022989"/>
    </source>
</evidence>
<dbReference type="Gene3D" id="1.10.3720.10">
    <property type="entry name" value="MetI-like"/>
    <property type="match status" value="1"/>
</dbReference>
<dbReference type="Pfam" id="PF00528">
    <property type="entry name" value="BPD_transp_1"/>
    <property type="match status" value="1"/>
</dbReference>
<gene>
    <name evidence="9" type="ORF">GbCGDNIH9_1749</name>
</gene>